<dbReference type="GeneID" id="55618646"/>
<gene>
    <name evidence="1" type="primary">15</name>
    <name evidence="1" type="ORF">SEA_SLEEPYHEAD_15</name>
</gene>
<name>A0A515MH88_9CAUD</name>
<dbReference type="RefSeq" id="YP_009848228.1">
    <property type="nucleotide sequence ID" value="NC_048782.1"/>
</dbReference>
<accession>A0A515MH88</accession>
<dbReference type="Proteomes" id="UP000320841">
    <property type="component" value="Segment"/>
</dbReference>
<dbReference type="EMBL" id="MK967380">
    <property type="protein sequence ID" value="QDM56030.1"/>
    <property type="molecule type" value="Genomic_DNA"/>
</dbReference>
<keyword evidence="2" id="KW-1185">Reference proteome</keyword>
<organism evidence="1 2">
    <name type="scientific">Rhodococcus phage Sleepyhead</name>
    <dbReference type="NCBI Taxonomy" id="2591131"/>
    <lineage>
        <taxon>Viruses</taxon>
        <taxon>Duplodnaviria</taxon>
        <taxon>Heunggongvirae</taxon>
        <taxon>Uroviricota</taxon>
        <taxon>Caudoviricetes</taxon>
        <taxon>Sleepyheadvirus</taxon>
        <taxon>Sleepyheadvirus sleepyhead</taxon>
    </lineage>
</organism>
<evidence type="ECO:0000313" key="1">
    <source>
        <dbReference type="EMBL" id="QDM56030.1"/>
    </source>
</evidence>
<reference evidence="1 2" key="1">
    <citation type="submission" date="2019-05" db="EMBL/GenBank/DDBJ databases">
        <authorList>
            <person name="Andrick R."/>
            <person name="Dugal D."/>
            <person name="Kinney M."/>
            <person name="Taplin D."/>
            <person name="Molloy S.D."/>
            <person name="Garlena R.A."/>
            <person name="Russell D.A."/>
            <person name="Pope W.H."/>
            <person name="Jacobs-Sera D."/>
            <person name="Hatfull G.F."/>
        </authorList>
    </citation>
    <scope>NUCLEOTIDE SEQUENCE [LARGE SCALE GENOMIC DNA]</scope>
</reference>
<protein>
    <submittedName>
        <fullName evidence="1">Tail assembly chaperone</fullName>
    </submittedName>
</protein>
<evidence type="ECO:0000313" key="2">
    <source>
        <dbReference type="Proteomes" id="UP000320841"/>
    </source>
</evidence>
<sequence length="259" mass="28206">MSTPHRITSASDPKNKVAIEFTSEDENGVESVHTFTVRKWHYRSKAVVRAAQKWIKEQKALVGKPEDEGGREDPPTELELMVYSIRQLVGNEMADLVDDLSIGEQFEIWQTWNGNAPVTEGGILGLADLLDDEDSAGAINFDLLTLAGLTLDDLGVGLSWYDLLTFIEHLPGTSAYVALVDPNAVYRTPENMLRILTADGARNSNDRLFNLFINSANPGPKPAANTGEPKGAKVTDIRGELARRKANFAAAQQGSNGVA</sequence>
<dbReference type="KEGG" id="vg:55618646"/>
<proteinExistence type="predicted"/>